<dbReference type="RefSeq" id="WP_213496252.1">
    <property type="nucleotide sequence ID" value="NZ_CP074694.1"/>
</dbReference>
<keyword evidence="3" id="KW-1185">Reference proteome</keyword>
<sequence length="299" mass="32552">MLSVIVVNFNTREYLRKCLTSLRAHEPGAQLIVVDNASRDGSAEMVAQDFPDVALFAEKKNLGFAAGNNVGLKAATGDYVVLFNSDAELRDAALTQCVAAMEADPSIGAVHPALEGPDGLPQIAEHNFPSLGSMFRDALRLKNKRPGSLENRWLAGTALVIRKKALDSIGGKLDDSYFMYWEDADLSAKLKKAGWKLELVPGATVKHHGGASGGGADTARRADLHAWFCYGKHRWFRSNRPRWEAAAVWMMDLVDVPRKTLRGLAKHSARYSEWAQAKVTAQVLFGSLTGAKPPLPRGA</sequence>
<feature type="domain" description="Glycosyltransferase 2-like" evidence="1">
    <location>
        <begin position="3"/>
        <end position="134"/>
    </location>
</feature>
<evidence type="ECO:0000313" key="2">
    <source>
        <dbReference type="EMBL" id="QVL31864.1"/>
    </source>
</evidence>
<dbReference type="PANTHER" id="PTHR43179:SF7">
    <property type="entry name" value="RHAMNOSYLTRANSFERASE WBBL"/>
    <property type="match status" value="1"/>
</dbReference>
<protein>
    <submittedName>
        <fullName evidence="2">Glycosyltransferase family 2 protein</fullName>
    </submittedName>
</protein>
<accession>A0A8E6ET31</accession>
<dbReference type="AlphaFoldDB" id="A0A8E6ET31"/>
<dbReference type="Pfam" id="PF00535">
    <property type="entry name" value="Glycos_transf_2"/>
    <property type="match status" value="1"/>
</dbReference>
<dbReference type="InterPro" id="IPR029044">
    <property type="entry name" value="Nucleotide-diphossugar_trans"/>
</dbReference>
<reference evidence="2" key="1">
    <citation type="submission" date="2021-05" db="EMBL/GenBank/DDBJ databases">
        <title>Complete genome sequence of the cellulolytic planctomycete Telmatocola sphagniphila SP2T and characterization of the first cellulase from planctomycetes.</title>
        <authorList>
            <person name="Rakitin A.L."/>
            <person name="Beletsky A.V."/>
            <person name="Naumoff D.G."/>
            <person name="Kulichevskaya I.S."/>
            <person name="Mardanov A.V."/>
            <person name="Ravin N.V."/>
            <person name="Dedysh S.N."/>
        </authorList>
    </citation>
    <scope>NUCLEOTIDE SEQUENCE</scope>
    <source>
        <strain evidence="2">SP2T</strain>
    </source>
</reference>
<dbReference type="Gene3D" id="3.90.550.10">
    <property type="entry name" value="Spore Coat Polysaccharide Biosynthesis Protein SpsA, Chain A"/>
    <property type="match status" value="1"/>
</dbReference>
<evidence type="ECO:0000313" key="3">
    <source>
        <dbReference type="Proteomes" id="UP000676194"/>
    </source>
</evidence>
<dbReference type="Proteomes" id="UP000676194">
    <property type="component" value="Chromosome"/>
</dbReference>
<gene>
    <name evidence="2" type="ORF">KIH39_24005</name>
</gene>
<organism evidence="2 3">
    <name type="scientific">Telmatocola sphagniphila</name>
    <dbReference type="NCBI Taxonomy" id="1123043"/>
    <lineage>
        <taxon>Bacteria</taxon>
        <taxon>Pseudomonadati</taxon>
        <taxon>Planctomycetota</taxon>
        <taxon>Planctomycetia</taxon>
        <taxon>Gemmatales</taxon>
        <taxon>Gemmataceae</taxon>
    </lineage>
</organism>
<name>A0A8E6ET31_9BACT</name>
<dbReference type="CDD" id="cd04186">
    <property type="entry name" value="GT_2_like_c"/>
    <property type="match status" value="1"/>
</dbReference>
<evidence type="ECO:0000259" key="1">
    <source>
        <dbReference type="Pfam" id="PF00535"/>
    </source>
</evidence>
<dbReference type="KEGG" id="tsph:KIH39_24005"/>
<dbReference type="PANTHER" id="PTHR43179">
    <property type="entry name" value="RHAMNOSYLTRANSFERASE WBBL"/>
    <property type="match status" value="1"/>
</dbReference>
<dbReference type="SUPFAM" id="SSF53448">
    <property type="entry name" value="Nucleotide-diphospho-sugar transferases"/>
    <property type="match status" value="1"/>
</dbReference>
<dbReference type="InterPro" id="IPR001173">
    <property type="entry name" value="Glyco_trans_2-like"/>
</dbReference>
<proteinExistence type="predicted"/>
<dbReference type="EMBL" id="CP074694">
    <property type="protein sequence ID" value="QVL31864.1"/>
    <property type="molecule type" value="Genomic_DNA"/>
</dbReference>